<organism evidence="2 3">
    <name type="scientific">Novosphingobium panipatense</name>
    <dbReference type="NCBI Taxonomy" id="428991"/>
    <lineage>
        <taxon>Bacteria</taxon>
        <taxon>Pseudomonadati</taxon>
        <taxon>Pseudomonadota</taxon>
        <taxon>Alphaproteobacteria</taxon>
        <taxon>Sphingomonadales</taxon>
        <taxon>Sphingomonadaceae</taxon>
        <taxon>Novosphingobium</taxon>
    </lineage>
</organism>
<dbReference type="InterPro" id="IPR053170">
    <property type="entry name" value="Transcription_regulator"/>
</dbReference>
<keyword evidence="1" id="KW-0472">Membrane</keyword>
<proteinExistence type="predicted"/>
<evidence type="ECO:0000256" key="1">
    <source>
        <dbReference type="SAM" id="Phobius"/>
    </source>
</evidence>
<comment type="caution">
    <text evidence="2">The sequence shown here is derived from an EMBL/GenBank/DDBJ whole genome shotgun (WGS) entry which is preliminary data.</text>
</comment>
<feature type="transmembrane region" description="Helical" evidence="1">
    <location>
        <begin position="140"/>
        <end position="161"/>
    </location>
</feature>
<dbReference type="PANTHER" id="PTHR40031:SF1">
    <property type="entry name" value="MEMBRANE-BOUND METAL-DEPENDENT HYDROLASE"/>
    <property type="match status" value="1"/>
</dbReference>
<sequence>MTCNFRVGMDNLTHSLVGWAMAEAGLKHRTRKGLAGCILAANMPDIDVFFGWASWAPLAMHRGFTHGLVGGVLIMPPVLALLLWLLDQWQSQPGRQHASGVPMHAGWLVAICYLGALTHPLLDLQNTYAVQLLSPFSSDWFHTDGLFIVSPWMLLMLAAGIARSRSTGRSSPALQSLAIAAAFIATNILVSGQARQSVRERHGNQTERIFAAPEALLFWRRNLAWWNDGRIFHGFYDPLGRGLRMPRSAVSYPDNMRDPAVIAATRASPEVIKFLAWSQLPFARVERRGCMAVVTFGDARFSDLPGRSGFTASAEVPADPECRFR</sequence>
<gene>
    <name evidence="2" type="ORF">SAMN06296065_101419</name>
</gene>
<dbReference type="Proteomes" id="UP001157910">
    <property type="component" value="Unassembled WGS sequence"/>
</dbReference>
<dbReference type="Pfam" id="PF04307">
    <property type="entry name" value="YdjM"/>
    <property type="match status" value="1"/>
</dbReference>
<feature type="transmembrane region" description="Helical" evidence="1">
    <location>
        <begin position="98"/>
        <end position="120"/>
    </location>
</feature>
<dbReference type="EMBL" id="FXUI01000001">
    <property type="protein sequence ID" value="SMP53456.1"/>
    <property type="molecule type" value="Genomic_DNA"/>
</dbReference>
<accession>A0ABY1PYX0</accession>
<feature type="transmembrane region" description="Helical" evidence="1">
    <location>
        <begin position="34"/>
        <end position="55"/>
    </location>
</feature>
<keyword evidence="1" id="KW-1133">Transmembrane helix</keyword>
<evidence type="ECO:0000313" key="3">
    <source>
        <dbReference type="Proteomes" id="UP001157910"/>
    </source>
</evidence>
<dbReference type="PANTHER" id="PTHR40031">
    <property type="entry name" value="HYPOTHETICAL MEMBRANE SPANNING PROTEIN"/>
    <property type="match status" value="1"/>
</dbReference>
<keyword evidence="1" id="KW-0812">Transmembrane</keyword>
<feature type="transmembrane region" description="Helical" evidence="1">
    <location>
        <begin position="67"/>
        <end position="86"/>
    </location>
</feature>
<evidence type="ECO:0000313" key="2">
    <source>
        <dbReference type="EMBL" id="SMP53456.1"/>
    </source>
</evidence>
<reference evidence="2 3" key="1">
    <citation type="submission" date="2017-05" db="EMBL/GenBank/DDBJ databases">
        <authorList>
            <person name="Varghese N."/>
            <person name="Submissions S."/>
        </authorList>
    </citation>
    <scope>NUCLEOTIDE SEQUENCE [LARGE SCALE GENOMIC DNA]</scope>
    <source>
        <strain evidence="2 3">SM16</strain>
    </source>
</reference>
<name>A0ABY1PYX0_9SPHN</name>
<dbReference type="InterPro" id="IPR007404">
    <property type="entry name" value="YdjM-like"/>
</dbReference>
<keyword evidence="3" id="KW-1185">Reference proteome</keyword>
<protein>
    <submittedName>
        <fullName evidence="2">Inner membrane protein</fullName>
    </submittedName>
</protein>